<reference evidence="2" key="2">
    <citation type="submission" date="2021-04" db="EMBL/GenBank/DDBJ databases">
        <authorList>
            <person name="Gilroy R."/>
        </authorList>
    </citation>
    <scope>NUCLEOTIDE SEQUENCE</scope>
    <source>
        <strain evidence="2">ChiGjej6B6-14162</strain>
    </source>
</reference>
<protein>
    <submittedName>
        <fullName evidence="2">Nucleotidyltransferase domain-containing protein</fullName>
    </submittedName>
</protein>
<feature type="domain" description="Polymerase nucleotidyl transferase" evidence="1">
    <location>
        <begin position="7"/>
        <end position="55"/>
    </location>
</feature>
<reference evidence="2" key="1">
    <citation type="journal article" date="2021" name="PeerJ">
        <title>Extensive microbial diversity within the chicken gut microbiome revealed by metagenomics and culture.</title>
        <authorList>
            <person name="Gilroy R."/>
            <person name="Ravi A."/>
            <person name="Getino M."/>
            <person name="Pursley I."/>
            <person name="Horton D.L."/>
            <person name="Alikhan N.F."/>
            <person name="Baker D."/>
            <person name="Gharbi K."/>
            <person name="Hall N."/>
            <person name="Watson M."/>
            <person name="Adriaenssens E.M."/>
            <person name="Foster-Nyarko E."/>
            <person name="Jarju S."/>
            <person name="Secka A."/>
            <person name="Antonio M."/>
            <person name="Oren A."/>
            <person name="Chaudhuri R.R."/>
            <person name="La Ragione R."/>
            <person name="Hildebrand F."/>
            <person name="Pallen M.J."/>
        </authorList>
    </citation>
    <scope>NUCLEOTIDE SEQUENCE</scope>
    <source>
        <strain evidence="2">ChiGjej6B6-14162</strain>
    </source>
</reference>
<dbReference type="CDD" id="cd05403">
    <property type="entry name" value="NT_KNTase_like"/>
    <property type="match status" value="1"/>
</dbReference>
<dbReference type="EMBL" id="DXEL01000059">
    <property type="protein sequence ID" value="HIX75119.1"/>
    <property type="molecule type" value="Genomic_DNA"/>
</dbReference>
<accession>A0A9D2BH72</accession>
<dbReference type="PANTHER" id="PTHR33933:SF1">
    <property type="entry name" value="PROTEIN ADENYLYLTRANSFERASE MNTA-RELATED"/>
    <property type="match status" value="1"/>
</dbReference>
<organism evidence="2 3">
    <name type="scientific">Candidatus Parabacteroides intestinipullorum</name>
    <dbReference type="NCBI Taxonomy" id="2838723"/>
    <lineage>
        <taxon>Bacteria</taxon>
        <taxon>Pseudomonadati</taxon>
        <taxon>Bacteroidota</taxon>
        <taxon>Bacteroidia</taxon>
        <taxon>Bacteroidales</taxon>
        <taxon>Tannerellaceae</taxon>
        <taxon>Parabacteroides</taxon>
    </lineage>
</organism>
<evidence type="ECO:0000313" key="3">
    <source>
        <dbReference type="Proteomes" id="UP000886740"/>
    </source>
</evidence>
<dbReference type="Proteomes" id="UP000886740">
    <property type="component" value="Unassembled WGS sequence"/>
</dbReference>
<dbReference type="Pfam" id="PF01909">
    <property type="entry name" value="NTP_transf_2"/>
    <property type="match status" value="1"/>
</dbReference>
<proteinExistence type="predicted"/>
<evidence type="ECO:0000313" key="2">
    <source>
        <dbReference type="EMBL" id="HIX75119.1"/>
    </source>
</evidence>
<gene>
    <name evidence="2" type="ORF">H9977_08835</name>
</gene>
<dbReference type="Gene3D" id="3.30.460.10">
    <property type="entry name" value="Beta Polymerase, domain 2"/>
    <property type="match status" value="1"/>
</dbReference>
<evidence type="ECO:0000259" key="1">
    <source>
        <dbReference type="Pfam" id="PF01909"/>
    </source>
</evidence>
<comment type="caution">
    <text evidence="2">The sequence shown here is derived from an EMBL/GenBank/DDBJ whole genome shotgun (WGS) entry which is preliminary data.</text>
</comment>
<dbReference type="InterPro" id="IPR002934">
    <property type="entry name" value="Polymerase_NTP_transf_dom"/>
</dbReference>
<name>A0A9D2BH72_9BACT</name>
<dbReference type="AlphaFoldDB" id="A0A9D2BH72"/>
<dbReference type="GO" id="GO:0016779">
    <property type="term" value="F:nucleotidyltransferase activity"/>
    <property type="evidence" value="ECO:0007669"/>
    <property type="project" value="InterPro"/>
</dbReference>
<dbReference type="PANTHER" id="PTHR33933">
    <property type="entry name" value="NUCLEOTIDYLTRANSFERASE"/>
    <property type="match status" value="1"/>
</dbReference>
<dbReference type="InterPro" id="IPR043519">
    <property type="entry name" value="NT_sf"/>
</dbReference>
<dbReference type="SUPFAM" id="SSF81301">
    <property type="entry name" value="Nucleotidyltransferase"/>
    <property type="match status" value="1"/>
</dbReference>
<dbReference type="InterPro" id="IPR052548">
    <property type="entry name" value="Type_VII_TA_antitoxin"/>
</dbReference>
<sequence>MKADVLIKLKETLRDVLPVGAHAYLYGSQARGNASLDSDWDVLILLDKQKIEAEDYDNVSYPLVELGWSLNECISPVLYTMKDWVKYRFTPFVHNVKNEGILLL</sequence>